<evidence type="ECO:0000313" key="1">
    <source>
        <dbReference type="EMBL" id="GAA53699.1"/>
    </source>
</evidence>
<dbReference type="InterPro" id="IPR036691">
    <property type="entry name" value="Endo/exonu/phosph_ase_sf"/>
</dbReference>
<evidence type="ECO:0000313" key="2">
    <source>
        <dbReference type="Proteomes" id="UP000008909"/>
    </source>
</evidence>
<organism evidence="1 2">
    <name type="scientific">Clonorchis sinensis</name>
    <name type="common">Chinese liver fluke</name>
    <dbReference type="NCBI Taxonomy" id="79923"/>
    <lineage>
        <taxon>Eukaryota</taxon>
        <taxon>Metazoa</taxon>
        <taxon>Spiralia</taxon>
        <taxon>Lophotrochozoa</taxon>
        <taxon>Platyhelminthes</taxon>
        <taxon>Trematoda</taxon>
        <taxon>Digenea</taxon>
        <taxon>Opisthorchiida</taxon>
        <taxon>Opisthorchiata</taxon>
        <taxon>Opisthorchiidae</taxon>
        <taxon>Clonorchis</taxon>
    </lineage>
</organism>
<gene>
    <name evidence="1" type="ORF">CLF_110799</name>
</gene>
<accession>G7YL68</accession>
<sequence length="563" mass="62997">LNLGSQPCLVYRRAFSADFRFLYNIRNCIFAPLVDLPTLLLTKRFHLSVSQTMEQVRIPHKYYILSCLYPDLKGACQLGMIRFYDVNVADNDTEGETLCDNITNERLYSFVGNCYGGRSPGAVAVLVTASVIWITFAAKRPGMDGATYSFRRKFVIDFHAGRFVLCLWLPDLWKEVLVPRVSRSKRNIYTVFSAQKWRLGFVFDSCFVSCGICSAPKASAPWQSLSSRKTIIITSNISRCVVSPAESLCCIHESGCSFCTSEFSYNPKHFEGVFKPRKHVYLGAFNVRSLKQAGQQVALARTLDSLCIDLSCLSETRTQDTSTVIELTAPSPSSISRLRISDDAEAAAAGFAGVGIVLNERAEASLLDSIPVDSRLCAVRMVPLYSVLKAHIVVVAGDINAQVCAGHRLFLCNTSFRNSGNRLHTWHSPTKQSRIQIDHITVSFLWRGSFTVCSYFWKTSVDSNQTRVRCCLSLCFSGLCKTLTPRLAIGKLLNPEIRQTPRAGPSSTYQTVRCRILSATWNRYQPCYSAQELLFAVQPRKKSFSCSTLSMPNWHATRRLHEG</sequence>
<reference evidence="1" key="1">
    <citation type="journal article" date="2011" name="Genome Biol.">
        <title>The draft genome of the carcinogenic human liver fluke Clonorchis sinensis.</title>
        <authorList>
            <person name="Wang X."/>
            <person name="Chen W."/>
            <person name="Huang Y."/>
            <person name="Sun J."/>
            <person name="Men J."/>
            <person name="Liu H."/>
            <person name="Luo F."/>
            <person name="Guo L."/>
            <person name="Lv X."/>
            <person name="Deng C."/>
            <person name="Zhou C."/>
            <person name="Fan Y."/>
            <person name="Li X."/>
            <person name="Huang L."/>
            <person name="Hu Y."/>
            <person name="Liang C."/>
            <person name="Hu X."/>
            <person name="Xu J."/>
            <person name="Yu X."/>
        </authorList>
    </citation>
    <scope>NUCLEOTIDE SEQUENCE [LARGE SCALE GENOMIC DNA]</scope>
    <source>
        <strain evidence="1">Henan</strain>
    </source>
</reference>
<feature type="non-terminal residue" evidence="1">
    <location>
        <position position="1"/>
    </location>
</feature>
<protein>
    <submittedName>
        <fullName evidence="1">Polyprotein</fullName>
    </submittedName>
</protein>
<proteinExistence type="predicted"/>
<dbReference type="SUPFAM" id="SSF56219">
    <property type="entry name" value="DNase I-like"/>
    <property type="match status" value="1"/>
</dbReference>
<reference key="2">
    <citation type="submission" date="2011-10" db="EMBL/GenBank/DDBJ databases">
        <title>The genome and transcriptome sequence of Clonorchis sinensis provide insights into the carcinogenic liver fluke.</title>
        <authorList>
            <person name="Wang X."/>
            <person name="Huang Y."/>
            <person name="Chen W."/>
            <person name="Liu H."/>
            <person name="Guo L."/>
            <person name="Chen Y."/>
            <person name="Luo F."/>
            <person name="Zhou W."/>
            <person name="Sun J."/>
            <person name="Mao Q."/>
            <person name="Liang P."/>
            <person name="Zhou C."/>
            <person name="Tian Y."/>
            <person name="Men J."/>
            <person name="Lv X."/>
            <person name="Huang L."/>
            <person name="Zhou J."/>
            <person name="Hu Y."/>
            <person name="Li R."/>
            <person name="Zhang F."/>
            <person name="Lei H."/>
            <person name="Li X."/>
            <person name="Hu X."/>
            <person name="Liang C."/>
            <person name="Xu J."/>
            <person name="Wu Z."/>
            <person name="Yu X."/>
        </authorList>
    </citation>
    <scope>NUCLEOTIDE SEQUENCE</scope>
    <source>
        <strain>Henan</strain>
    </source>
</reference>
<keyword evidence="2" id="KW-1185">Reference proteome</keyword>
<dbReference type="AlphaFoldDB" id="G7YL68"/>
<dbReference type="Proteomes" id="UP000008909">
    <property type="component" value="Unassembled WGS sequence"/>
</dbReference>
<dbReference type="EMBL" id="DF143566">
    <property type="protein sequence ID" value="GAA53699.1"/>
    <property type="molecule type" value="Genomic_DNA"/>
</dbReference>
<name>G7YL68_CLOSI</name>